<feature type="domain" description="C2H2-type" evidence="3">
    <location>
        <begin position="67"/>
        <end position="95"/>
    </location>
</feature>
<dbReference type="Pfam" id="PF00096">
    <property type="entry name" value="zf-C2H2"/>
    <property type="match status" value="2"/>
</dbReference>
<dbReference type="InterPro" id="IPR036236">
    <property type="entry name" value="Znf_C2H2_sf"/>
</dbReference>
<name>A0A2H8TJA4_9HEMI</name>
<evidence type="ECO:0000256" key="2">
    <source>
        <dbReference type="SAM" id="Phobius"/>
    </source>
</evidence>
<dbReference type="AlphaFoldDB" id="A0A2H8TJA4"/>
<protein>
    <submittedName>
        <fullName evidence="4">Longitudinals lacking protein, isoforms A/B/D/L</fullName>
    </submittedName>
</protein>
<sequence length="99" mass="11841">MLILTYIDFNSFIIFVFFVLLILASFLINNEGKISKSYICPKCGKKYKHQPSLCNHRRYECGVLPQFRCRMCNRLFSRSHRLRTHIMISHNKTYHHTSN</sequence>
<dbReference type="EMBL" id="GFXV01002422">
    <property type="protein sequence ID" value="MBW14227.1"/>
    <property type="molecule type" value="Transcribed_RNA"/>
</dbReference>
<feature type="domain" description="C2H2-type" evidence="3">
    <location>
        <begin position="38"/>
        <end position="65"/>
    </location>
</feature>
<dbReference type="Gene3D" id="3.30.160.60">
    <property type="entry name" value="Classic Zinc Finger"/>
    <property type="match status" value="1"/>
</dbReference>
<dbReference type="SMART" id="SM00355">
    <property type="entry name" value="ZnF_C2H2"/>
    <property type="match status" value="2"/>
</dbReference>
<dbReference type="OrthoDB" id="407106at2759"/>
<dbReference type="InterPro" id="IPR013087">
    <property type="entry name" value="Znf_C2H2_type"/>
</dbReference>
<accession>A0A2H8TJA4</accession>
<evidence type="ECO:0000259" key="3">
    <source>
        <dbReference type="PROSITE" id="PS50157"/>
    </source>
</evidence>
<organism evidence="4">
    <name type="scientific">Melanaphis sacchari</name>
    <dbReference type="NCBI Taxonomy" id="742174"/>
    <lineage>
        <taxon>Eukaryota</taxon>
        <taxon>Metazoa</taxon>
        <taxon>Ecdysozoa</taxon>
        <taxon>Arthropoda</taxon>
        <taxon>Hexapoda</taxon>
        <taxon>Insecta</taxon>
        <taxon>Pterygota</taxon>
        <taxon>Neoptera</taxon>
        <taxon>Paraneoptera</taxon>
        <taxon>Hemiptera</taxon>
        <taxon>Sternorrhyncha</taxon>
        <taxon>Aphidomorpha</taxon>
        <taxon>Aphidoidea</taxon>
        <taxon>Aphididae</taxon>
        <taxon>Aphidini</taxon>
        <taxon>Melanaphis</taxon>
    </lineage>
</organism>
<dbReference type="PROSITE" id="PS00028">
    <property type="entry name" value="ZINC_FINGER_C2H2_1"/>
    <property type="match status" value="1"/>
</dbReference>
<reference evidence="4" key="1">
    <citation type="submission" date="2017-10" db="EMBL/GenBank/DDBJ databases">
        <title>Transcriptome Assembly of Sugarcane Aphid Adults.</title>
        <authorList>
            <person name="Scully E.D."/>
            <person name="Palmer N.A."/>
            <person name="Geib S.M."/>
            <person name="Sarath G."/>
            <person name="Sattler S.E."/>
        </authorList>
    </citation>
    <scope>NUCLEOTIDE SEQUENCE</scope>
    <source>
        <tissue evidence="4">Whole body</tissue>
    </source>
</reference>
<proteinExistence type="predicted"/>
<keyword evidence="1" id="KW-0862">Zinc</keyword>
<dbReference type="SUPFAM" id="SSF57667">
    <property type="entry name" value="beta-beta-alpha zinc fingers"/>
    <property type="match status" value="1"/>
</dbReference>
<evidence type="ECO:0000256" key="1">
    <source>
        <dbReference type="PROSITE-ProRule" id="PRU00042"/>
    </source>
</evidence>
<keyword evidence="1" id="KW-0863">Zinc-finger</keyword>
<keyword evidence="2" id="KW-0812">Transmembrane</keyword>
<feature type="transmembrane region" description="Helical" evidence="2">
    <location>
        <begin position="6"/>
        <end position="28"/>
    </location>
</feature>
<dbReference type="PROSITE" id="PS50157">
    <property type="entry name" value="ZINC_FINGER_C2H2_2"/>
    <property type="match status" value="2"/>
</dbReference>
<keyword evidence="2" id="KW-0472">Membrane</keyword>
<gene>
    <name evidence="4" type="primary">lola_32</name>
</gene>
<keyword evidence="2" id="KW-1133">Transmembrane helix</keyword>
<dbReference type="GO" id="GO:0008270">
    <property type="term" value="F:zinc ion binding"/>
    <property type="evidence" value="ECO:0007669"/>
    <property type="project" value="UniProtKB-KW"/>
</dbReference>
<evidence type="ECO:0000313" key="4">
    <source>
        <dbReference type="EMBL" id="MBW14227.1"/>
    </source>
</evidence>
<keyword evidence="1" id="KW-0479">Metal-binding</keyword>